<comment type="caution">
    <text evidence="1">The sequence shown here is derived from an EMBL/GenBank/DDBJ whole genome shotgun (WGS) entry which is preliminary data.</text>
</comment>
<evidence type="ECO:0000313" key="1">
    <source>
        <dbReference type="EMBL" id="KAK4078877.1"/>
    </source>
</evidence>
<sequence>MASERRDLSDHLNQSKVSEVLHAVLECCTARHAALLDLAAREPDLLPKVISFLSSALPQPLTKTTSLPGMPFRESQLDFTSVTTCSRDDATTTSSNTRIHNAPLRLPNLLQPPESDERTIGGTLVVDKCAGNSLDGSAVVSLPEADCNKRKLAVSGVVAGAMEASAARKSRREEALEVFAATIASESGSQRVLYELQCCLRLERENSVPRNRQPGVSPQRLEQATDQNIAHHLESWSNSSEGLLADSPLGKAVARMRLIQTVGVYDEYCRIYSGADMPMAVVFAKAILCGGKWRANQSTKGGKDHDKLKQMWTNYLKAARPWCDIVNAFGVGVLLILPVTLSNEAVRRFGKRGASSIISEISGKFPALRKDLGDLSDMFGSFCEFGRLLEEKLRLENLTENQIRVDCSTTFLDLLSYSTQRGGFHHERKAADW</sequence>
<keyword evidence="2" id="KW-1185">Reference proteome</keyword>
<evidence type="ECO:0000313" key="2">
    <source>
        <dbReference type="Proteomes" id="UP001287286"/>
    </source>
</evidence>
<reference evidence="1 2" key="1">
    <citation type="journal article" date="2024" name="Microbiol. Resour. Announc.">
        <title>Genome annotations for the ascomycete fungi Trichoderma harzianum, Trichoderma aggressivum, and Purpureocillium lilacinum.</title>
        <authorList>
            <person name="Beijen E.P.W."/>
            <person name="Ohm R.A."/>
        </authorList>
    </citation>
    <scope>NUCLEOTIDE SEQUENCE [LARGE SCALE GENOMIC DNA]</scope>
    <source>
        <strain evidence="1 2">CBS 150709</strain>
    </source>
</reference>
<gene>
    <name evidence="1" type="ORF">Purlil1_11815</name>
</gene>
<dbReference type="Proteomes" id="UP001287286">
    <property type="component" value="Unassembled WGS sequence"/>
</dbReference>
<name>A0ABR0BJB6_PURLI</name>
<accession>A0ABR0BJB6</accession>
<dbReference type="EMBL" id="JAWRVI010000078">
    <property type="protein sequence ID" value="KAK4078877.1"/>
    <property type="molecule type" value="Genomic_DNA"/>
</dbReference>
<proteinExistence type="predicted"/>
<organism evidence="1 2">
    <name type="scientific">Purpureocillium lilacinum</name>
    <name type="common">Paecilomyces lilacinus</name>
    <dbReference type="NCBI Taxonomy" id="33203"/>
    <lineage>
        <taxon>Eukaryota</taxon>
        <taxon>Fungi</taxon>
        <taxon>Dikarya</taxon>
        <taxon>Ascomycota</taxon>
        <taxon>Pezizomycotina</taxon>
        <taxon>Sordariomycetes</taxon>
        <taxon>Hypocreomycetidae</taxon>
        <taxon>Hypocreales</taxon>
        <taxon>Ophiocordycipitaceae</taxon>
        <taxon>Purpureocillium</taxon>
    </lineage>
</organism>
<protein>
    <submittedName>
        <fullName evidence="1">Uncharacterized protein</fullName>
    </submittedName>
</protein>